<evidence type="ECO:0000256" key="1">
    <source>
        <dbReference type="ARBA" id="ARBA00023125"/>
    </source>
</evidence>
<dbReference type="Pfam" id="PF00196">
    <property type="entry name" value="GerE"/>
    <property type="match status" value="1"/>
</dbReference>
<dbReference type="AlphaFoldDB" id="A0A6B8MYA9"/>
<evidence type="ECO:0000259" key="2">
    <source>
        <dbReference type="SMART" id="SM00421"/>
    </source>
</evidence>
<dbReference type="Gene3D" id="1.10.10.10">
    <property type="entry name" value="Winged helix-like DNA-binding domain superfamily/Winged helix DNA-binding domain"/>
    <property type="match status" value="1"/>
</dbReference>
<protein>
    <recommendedName>
        <fullName evidence="2">HTH luxR-type domain-containing protein</fullName>
    </recommendedName>
</protein>
<proteinExistence type="predicted"/>
<reference evidence="3 4" key="1">
    <citation type="submission" date="2019-11" db="EMBL/GenBank/DDBJ databases">
        <title>Isolation and Application of One Kind of P-Hydroxybenzoic Acid Degrading Bacterium in Mitigating Cropping Obstacle of Cucumber.</title>
        <authorList>
            <person name="Wu F."/>
            <person name="An Y."/>
        </authorList>
    </citation>
    <scope>NUCLEOTIDE SEQUENCE [LARGE SCALE GENOMIC DNA]</scope>
    <source>
        <strain evidence="3 4">P620</strain>
    </source>
</reference>
<keyword evidence="1" id="KW-0238">DNA-binding</keyword>
<dbReference type="SUPFAM" id="SSF46894">
    <property type="entry name" value="C-terminal effector domain of the bipartite response regulators"/>
    <property type="match status" value="1"/>
</dbReference>
<organism evidence="3 4">
    <name type="scientific">Klebsiella oxytoca</name>
    <dbReference type="NCBI Taxonomy" id="571"/>
    <lineage>
        <taxon>Bacteria</taxon>
        <taxon>Pseudomonadati</taxon>
        <taxon>Pseudomonadota</taxon>
        <taxon>Gammaproteobacteria</taxon>
        <taxon>Enterobacterales</taxon>
        <taxon>Enterobacteriaceae</taxon>
        <taxon>Klebsiella/Raoultella group</taxon>
        <taxon>Klebsiella</taxon>
    </lineage>
</organism>
<dbReference type="Proteomes" id="UP000427108">
    <property type="component" value="Chromosome"/>
</dbReference>
<dbReference type="InterPro" id="IPR036388">
    <property type="entry name" value="WH-like_DNA-bd_sf"/>
</dbReference>
<name>A0A6B8MYA9_KLEOX</name>
<evidence type="ECO:0000313" key="3">
    <source>
        <dbReference type="EMBL" id="QGN39154.1"/>
    </source>
</evidence>
<dbReference type="GO" id="GO:0003677">
    <property type="term" value="F:DNA binding"/>
    <property type="evidence" value="ECO:0007669"/>
    <property type="project" value="UniProtKB-KW"/>
</dbReference>
<evidence type="ECO:0000313" key="4">
    <source>
        <dbReference type="Proteomes" id="UP000427108"/>
    </source>
</evidence>
<dbReference type="EMBL" id="CP046115">
    <property type="protein sequence ID" value="QGN39154.1"/>
    <property type="molecule type" value="Genomic_DNA"/>
</dbReference>
<dbReference type="InterPro" id="IPR016032">
    <property type="entry name" value="Sig_transdc_resp-reg_C-effctor"/>
</dbReference>
<dbReference type="RefSeq" id="WP_154681500.1">
    <property type="nucleotide sequence ID" value="NZ_CP046115.1"/>
</dbReference>
<gene>
    <name evidence="3" type="ORF">GJ746_18465</name>
</gene>
<dbReference type="InterPro" id="IPR000792">
    <property type="entry name" value="Tscrpt_reg_LuxR_C"/>
</dbReference>
<sequence>MIINHLTQTTEVNILTLNIYLKKALESLIAECPADDKQARSGHHPAFINQPEHFRVALIDTEYIYTQRGAWYKIYKEIIRADYYVFISLTDMKFGRVPFLPLCGPVGKIKKALRYIIHSTGQKKHPLTRNNPLASLSLSEKELFFFLISGYGMDEIFLALGKSKKTVYQSRTSLMKKMRLTNKKDLHMMLKFCEFVEYYTFRESTHAAGDNASLVNNGRLPFLPNPVEHDMH</sequence>
<dbReference type="GO" id="GO:0006355">
    <property type="term" value="P:regulation of DNA-templated transcription"/>
    <property type="evidence" value="ECO:0007669"/>
    <property type="project" value="InterPro"/>
</dbReference>
<accession>A0A6B8MYA9</accession>
<dbReference type="SMART" id="SM00421">
    <property type="entry name" value="HTH_LUXR"/>
    <property type="match status" value="1"/>
</dbReference>
<feature type="domain" description="HTH luxR-type" evidence="2">
    <location>
        <begin position="133"/>
        <end position="190"/>
    </location>
</feature>